<dbReference type="EMBL" id="KF126053">
    <property type="protein sequence ID" value="AIA93395.1"/>
    <property type="molecule type" value="Genomic_DNA"/>
</dbReference>
<accession>A0A060CK47</accession>
<name>A0A060CK47_9SPHN</name>
<reference evidence="1" key="1">
    <citation type="journal article" date="2013" name="Environ. Microbiol.">
        <title>Seasonally variable intestinal metagenomes of the red palm weevil (Rhynchophorus ferrugineus).</title>
        <authorList>
            <person name="Jia S."/>
            <person name="Zhang X."/>
            <person name="Zhang G."/>
            <person name="Yin A."/>
            <person name="Zhang S."/>
            <person name="Li F."/>
            <person name="Wang L."/>
            <person name="Zhao D."/>
            <person name="Yun Q."/>
            <person name="Tala"/>
            <person name="Wang J."/>
            <person name="Sun G."/>
            <person name="Baabdullah M."/>
            <person name="Yu X."/>
            <person name="Hu S."/>
            <person name="Al-Mssallem I.S."/>
            <person name="Yu J."/>
        </authorList>
    </citation>
    <scope>NUCLEOTIDE SEQUENCE</scope>
</reference>
<organism evidence="1">
    <name type="scientific">uncultured Sphingomonas sp</name>
    <dbReference type="NCBI Taxonomy" id="158754"/>
    <lineage>
        <taxon>Bacteria</taxon>
        <taxon>Pseudomonadati</taxon>
        <taxon>Pseudomonadota</taxon>
        <taxon>Alphaproteobacteria</taxon>
        <taxon>Sphingomonadales</taxon>
        <taxon>Sphingomonadaceae</taxon>
        <taxon>Sphingomonas</taxon>
        <taxon>environmental samples</taxon>
    </lineage>
</organism>
<evidence type="ECO:0000313" key="1">
    <source>
        <dbReference type="EMBL" id="AIA93395.1"/>
    </source>
</evidence>
<protein>
    <submittedName>
        <fullName evidence="1">CAZy families GT2 protein</fullName>
    </submittedName>
</protein>
<proteinExistence type="predicted"/>
<sequence>MPPRHRPGGYGLQADARLRVGHPSRSDWPALRKKWLRMTREGYGVNGTSGKARLRWGLRALAMPFSALAHAPKILRSDRLADNGERLRGTMTLFRLRLARMVWMLRQAAGQTI</sequence>
<dbReference type="AlphaFoldDB" id="A0A060CK47"/>